<gene>
    <name evidence="1" type="ORF">HA338_11195</name>
</gene>
<comment type="caution">
    <text evidence="1">The sequence shown here is derived from an EMBL/GenBank/DDBJ whole genome shotgun (WGS) entry which is preliminary data.</text>
</comment>
<name>A0A832SJU8_9EURY</name>
<evidence type="ECO:0000313" key="2">
    <source>
        <dbReference type="Proteomes" id="UP000600774"/>
    </source>
</evidence>
<reference evidence="1" key="1">
    <citation type="journal article" date="2020" name="bioRxiv">
        <title>A rank-normalized archaeal taxonomy based on genome phylogeny resolves widespread incomplete and uneven classifications.</title>
        <authorList>
            <person name="Rinke C."/>
            <person name="Chuvochina M."/>
            <person name="Mussig A.J."/>
            <person name="Chaumeil P.-A."/>
            <person name="Waite D.W."/>
            <person name="Whitman W.B."/>
            <person name="Parks D.H."/>
            <person name="Hugenholtz P."/>
        </authorList>
    </citation>
    <scope>NUCLEOTIDE SEQUENCE</scope>
    <source>
        <strain evidence="1">UBA8876</strain>
    </source>
</reference>
<dbReference type="AlphaFoldDB" id="A0A832SJU8"/>
<dbReference type="RefSeq" id="WP_011020603.1">
    <property type="nucleotide sequence ID" value="NZ_DUJU01000129.1"/>
</dbReference>
<dbReference type="GeneID" id="1472446"/>
<accession>A0A832SJU8</accession>
<proteinExistence type="predicted"/>
<dbReference type="OMA" id="HAIYMDA"/>
<organism evidence="1 2">
    <name type="scientific">Methanosarcina acetivorans</name>
    <dbReference type="NCBI Taxonomy" id="2214"/>
    <lineage>
        <taxon>Archaea</taxon>
        <taxon>Methanobacteriati</taxon>
        <taxon>Methanobacteriota</taxon>
        <taxon>Stenosarchaea group</taxon>
        <taxon>Methanomicrobia</taxon>
        <taxon>Methanosarcinales</taxon>
        <taxon>Methanosarcinaceae</taxon>
        <taxon>Methanosarcina</taxon>
    </lineage>
</organism>
<evidence type="ECO:0000313" key="1">
    <source>
        <dbReference type="EMBL" id="HIH94555.1"/>
    </source>
</evidence>
<dbReference type="EMBL" id="DUJU01000129">
    <property type="protein sequence ID" value="HIH94555.1"/>
    <property type="molecule type" value="Genomic_DNA"/>
</dbReference>
<sequence length="286" mass="32677">MRKKNLLLLAIFTVLFVVGIFAHAIYMDAEDWREPGRRYSCVYSVRVGGLSGREVVGTTVIMVPIPATKEGKFFTPPAQKDPYFSQRLIHEILDWPEQHRKGPYFKNATEVFDNKKISGNWTTFIAETDKGYMYGFRTNETRLEDISFGREFVADYFDIFDPINNGSPVLYPVENVSEISVVPYGYAKYASNPTYDTYVYLSDNLEGGETVSFNIELEANNDPTEWPEEYCGYYTNLLLTKVNDTGYVKVRAILGQVVPHRSNSASLWSSQYVLDFYGEETSDTES</sequence>
<dbReference type="Proteomes" id="UP000600774">
    <property type="component" value="Unassembled WGS sequence"/>
</dbReference>
<protein>
    <submittedName>
        <fullName evidence="1">Uncharacterized protein</fullName>
    </submittedName>
</protein>